<dbReference type="Gene3D" id="3.40.50.1460">
    <property type="match status" value="1"/>
</dbReference>
<dbReference type="SUPFAM" id="SSF56436">
    <property type="entry name" value="C-type lectin-like"/>
    <property type="match status" value="1"/>
</dbReference>
<dbReference type="Gene3D" id="3.90.1580.10">
    <property type="entry name" value="paralog of FGE (formylglycine-generating enzyme)"/>
    <property type="match status" value="1"/>
</dbReference>
<dbReference type="InterPro" id="IPR005532">
    <property type="entry name" value="SUMF_dom"/>
</dbReference>
<proteinExistence type="predicted"/>
<feature type="domain" description="Peptidase C14 caspase" evidence="1">
    <location>
        <begin position="49"/>
        <end position="268"/>
    </location>
</feature>
<dbReference type="InterPro" id="IPR011600">
    <property type="entry name" value="Pept_C14_caspase"/>
</dbReference>
<protein>
    <submittedName>
        <fullName evidence="3">Uncharacterized protein</fullName>
    </submittedName>
</protein>
<dbReference type="Pfam" id="PF03781">
    <property type="entry name" value="FGE-sulfatase"/>
    <property type="match status" value="1"/>
</dbReference>
<evidence type="ECO:0000259" key="2">
    <source>
        <dbReference type="Pfam" id="PF03781"/>
    </source>
</evidence>
<evidence type="ECO:0000313" key="3">
    <source>
        <dbReference type="EMBL" id="ODS30682.1"/>
    </source>
</evidence>
<gene>
    <name evidence="3" type="ORF">SCARUB_04203</name>
</gene>
<evidence type="ECO:0000259" key="1">
    <source>
        <dbReference type="Pfam" id="PF00656"/>
    </source>
</evidence>
<name>A0A1E3X554_9BACT</name>
<dbReference type="InterPro" id="IPR029030">
    <property type="entry name" value="Caspase-like_dom_sf"/>
</dbReference>
<dbReference type="PANTHER" id="PTHR23150:SF19">
    <property type="entry name" value="FORMYLGLYCINE-GENERATING ENZYME"/>
    <property type="match status" value="1"/>
</dbReference>
<dbReference type="InterPro" id="IPR051043">
    <property type="entry name" value="Sulfatase_Mod_Factor_Kinase"/>
</dbReference>
<dbReference type="InterPro" id="IPR016187">
    <property type="entry name" value="CTDL_fold"/>
</dbReference>
<dbReference type="Pfam" id="PF00656">
    <property type="entry name" value="Peptidase_C14"/>
    <property type="match status" value="1"/>
</dbReference>
<evidence type="ECO:0000313" key="4">
    <source>
        <dbReference type="Proteomes" id="UP000094056"/>
    </source>
</evidence>
<organism evidence="3 4">
    <name type="scientific">Candidatus Scalindua rubra</name>
    <dbReference type="NCBI Taxonomy" id="1872076"/>
    <lineage>
        <taxon>Bacteria</taxon>
        <taxon>Pseudomonadati</taxon>
        <taxon>Planctomycetota</taxon>
        <taxon>Candidatus Brocadiia</taxon>
        <taxon>Candidatus Brocadiales</taxon>
        <taxon>Candidatus Scalinduaceae</taxon>
        <taxon>Candidatus Scalindua</taxon>
    </lineage>
</organism>
<dbReference type="AlphaFoldDB" id="A0A1E3X554"/>
<dbReference type="InterPro" id="IPR042095">
    <property type="entry name" value="SUMF_sf"/>
</dbReference>
<dbReference type="GO" id="GO:0120147">
    <property type="term" value="F:formylglycine-generating oxidase activity"/>
    <property type="evidence" value="ECO:0007669"/>
    <property type="project" value="TreeGrafter"/>
</dbReference>
<reference evidence="3 4" key="1">
    <citation type="submission" date="2016-07" db="EMBL/GenBank/DDBJ databases">
        <title>Draft genome of Scalindua rubra, obtained from a brine-seawater interface in the Red Sea, sheds light on salt adaptation in anammox bacteria.</title>
        <authorList>
            <person name="Speth D.R."/>
            <person name="Lagkouvardos I."/>
            <person name="Wang Y."/>
            <person name="Qian P.-Y."/>
            <person name="Dutilh B.E."/>
            <person name="Jetten M.S."/>
        </authorList>
    </citation>
    <scope>NUCLEOTIDE SEQUENCE [LARGE SCALE GENOMIC DNA]</scope>
    <source>
        <strain evidence="3">BSI-1</strain>
    </source>
</reference>
<sequence length="560" mass="64915">MRQKRFFMIFVLSTSLFLCIKHGYSEQERAMKVIPKQVIESELTIEGTNWAFIIGINDYEDPNLELNTAVNDAKGVRDVLVSKYGFKNDNIKEFYDTEATMGNIVKTFRELAKEVRENDNLFIYYAGHGSYDDETEMGWWVPTDGKSQQEWTYIANSTIRDYIKAIDSKHTYLVADSCFSGALLGKSRSVPALNDNVLLDLYSHKSRLGLTSGNLHKVSDKGRDGHSIFAYYFIKFLNENRNKYLVPSQIFEGIKYNIMNNSEAKQWPVSGPIALVGDEGGEFIFRLSVLRREIEGAEFVAKNEHGYDEFRFIKDGSIMVHIPEGNFIMGSEEYFDERPLRTVFQDEYYIDKFLVTNKEFRRFVEETQYQTDAEREGFGWVRTGRRWKRVDGANWKKPDGITSIEGKDYHPVVQVSYNDALCYCRWAGKRLPTEAEWEKAARGPKGNKYPWGNSEPKDDTMANFDNYEDSTTPVNKYEKGLSHYGIYDMAGNVYQWTENWYKKRQEIGRRVIKGGSFIEGSESLRSASRDRYEPDYRSYLFGFRCAYSPQEINIAQGNNN</sequence>
<dbReference type="PANTHER" id="PTHR23150">
    <property type="entry name" value="SULFATASE MODIFYING FACTOR 1, 2"/>
    <property type="match status" value="1"/>
</dbReference>
<feature type="domain" description="Sulfatase-modifying factor enzyme-like" evidence="2">
    <location>
        <begin position="319"/>
        <end position="546"/>
    </location>
</feature>
<accession>A0A1E3X554</accession>
<dbReference type="GO" id="GO:0006508">
    <property type="term" value="P:proteolysis"/>
    <property type="evidence" value="ECO:0007669"/>
    <property type="project" value="InterPro"/>
</dbReference>
<dbReference type="GO" id="GO:0004197">
    <property type="term" value="F:cysteine-type endopeptidase activity"/>
    <property type="evidence" value="ECO:0007669"/>
    <property type="project" value="InterPro"/>
</dbReference>
<dbReference type="SUPFAM" id="SSF52129">
    <property type="entry name" value="Caspase-like"/>
    <property type="match status" value="1"/>
</dbReference>
<dbReference type="EMBL" id="MAYW01000189">
    <property type="protein sequence ID" value="ODS30682.1"/>
    <property type="molecule type" value="Genomic_DNA"/>
</dbReference>
<dbReference type="Proteomes" id="UP000094056">
    <property type="component" value="Unassembled WGS sequence"/>
</dbReference>
<comment type="caution">
    <text evidence="3">The sequence shown here is derived from an EMBL/GenBank/DDBJ whole genome shotgun (WGS) entry which is preliminary data.</text>
</comment>